<sequence>MFAEKFKRQLPLHIMLLPAVILVIVYNYGPMFGLVMAFQNFNPAEGFLKSEWVGLGNFSYLMKVGDIHQVLWNTVYISVMKIAAETLAAIVLALLLNELRHRAYKRVVQTVIYFPHFLSWIILGGIFRELLAYDGIVNNVLGHVGVSPVIFLGDNKVFPFVLVATHVWQQAGFGIIVYLAAISGINPQLYEAAVMDGAGRLAQIRHITLPGIKSIIILMATLSLGSILDAGFGQVYALYGPAVYKSGDVIDTWVYRMGLLDAQYSIATAVDMFKSVVSFVLVSISYFMAYKFSDYHIF</sequence>
<protein>
    <submittedName>
        <fullName evidence="9">Putative multiple-sugar transport system permease YteP</fullName>
    </submittedName>
</protein>
<evidence type="ECO:0000256" key="6">
    <source>
        <dbReference type="ARBA" id="ARBA00023136"/>
    </source>
</evidence>
<dbReference type="RefSeq" id="WP_080065180.1">
    <property type="nucleotide sequence ID" value="NZ_MZGX01000018.1"/>
</dbReference>
<dbReference type="GO" id="GO:0055085">
    <property type="term" value="P:transmembrane transport"/>
    <property type="evidence" value="ECO:0007669"/>
    <property type="project" value="InterPro"/>
</dbReference>
<organism evidence="9 10">
    <name type="scientific">Ruminiclostridium hungatei</name>
    <name type="common">Clostridium hungatei</name>
    <dbReference type="NCBI Taxonomy" id="48256"/>
    <lineage>
        <taxon>Bacteria</taxon>
        <taxon>Bacillati</taxon>
        <taxon>Bacillota</taxon>
        <taxon>Clostridia</taxon>
        <taxon>Eubacteriales</taxon>
        <taxon>Oscillospiraceae</taxon>
        <taxon>Ruminiclostridium</taxon>
    </lineage>
</organism>
<evidence type="ECO:0000256" key="1">
    <source>
        <dbReference type="ARBA" id="ARBA00004651"/>
    </source>
</evidence>
<name>A0A1V4SHL3_RUMHU</name>
<dbReference type="GO" id="GO:0005886">
    <property type="term" value="C:plasma membrane"/>
    <property type="evidence" value="ECO:0007669"/>
    <property type="project" value="UniProtKB-SubCell"/>
</dbReference>
<dbReference type="STRING" id="48256.CLHUN_27240"/>
<keyword evidence="2 7" id="KW-0813">Transport</keyword>
<feature type="domain" description="ABC transmembrane type-1" evidence="8">
    <location>
        <begin position="71"/>
        <end position="285"/>
    </location>
</feature>
<dbReference type="EMBL" id="MZGX01000018">
    <property type="protein sequence ID" value="OPX43379.1"/>
    <property type="molecule type" value="Genomic_DNA"/>
</dbReference>
<comment type="caution">
    <text evidence="9">The sequence shown here is derived from an EMBL/GenBank/DDBJ whole genome shotgun (WGS) entry which is preliminary data.</text>
</comment>
<keyword evidence="4 7" id="KW-0812">Transmembrane</keyword>
<feature type="transmembrane region" description="Helical" evidence="7">
    <location>
        <begin position="107"/>
        <end position="127"/>
    </location>
</feature>
<feature type="transmembrane region" description="Helical" evidence="7">
    <location>
        <begin position="157"/>
        <end position="181"/>
    </location>
</feature>
<dbReference type="SUPFAM" id="SSF161098">
    <property type="entry name" value="MetI-like"/>
    <property type="match status" value="1"/>
</dbReference>
<dbReference type="Proteomes" id="UP000191554">
    <property type="component" value="Unassembled WGS sequence"/>
</dbReference>
<evidence type="ECO:0000259" key="8">
    <source>
        <dbReference type="PROSITE" id="PS50928"/>
    </source>
</evidence>
<accession>A0A1V4SHL3</accession>
<dbReference type="InterPro" id="IPR051393">
    <property type="entry name" value="ABC_transporter_permease"/>
</dbReference>
<evidence type="ECO:0000313" key="9">
    <source>
        <dbReference type="EMBL" id="OPX43379.1"/>
    </source>
</evidence>
<gene>
    <name evidence="9" type="primary">yteP_8</name>
    <name evidence="9" type="ORF">CLHUN_27240</name>
</gene>
<feature type="transmembrane region" description="Helical" evidence="7">
    <location>
        <begin position="12"/>
        <end position="29"/>
    </location>
</feature>
<feature type="transmembrane region" description="Helical" evidence="7">
    <location>
        <begin position="264"/>
        <end position="289"/>
    </location>
</feature>
<keyword evidence="6 7" id="KW-0472">Membrane</keyword>
<dbReference type="PANTHER" id="PTHR30193">
    <property type="entry name" value="ABC TRANSPORTER PERMEASE PROTEIN"/>
    <property type="match status" value="1"/>
</dbReference>
<reference evidence="9 10" key="1">
    <citation type="submission" date="2017-03" db="EMBL/GenBank/DDBJ databases">
        <title>Genome sequence of Clostridium hungatei DSM 14427.</title>
        <authorList>
            <person name="Poehlein A."/>
            <person name="Daniel R."/>
        </authorList>
    </citation>
    <scope>NUCLEOTIDE SEQUENCE [LARGE SCALE GENOMIC DNA]</scope>
    <source>
        <strain evidence="9 10">DSM 14427</strain>
    </source>
</reference>
<dbReference type="Gene3D" id="1.10.3720.10">
    <property type="entry name" value="MetI-like"/>
    <property type="match status" value="1"/>
</dbReference>
<keyword evidence="3" id="KW-1003">Cell membrane</keyword>
<dbReference type="PANTHER" id="PTHR30193:SF44">
    <property type="entry name" value="LACTOSE TRANSPORT SYSTEM PERMEASE PROTEIN LACF"/>
    <property type="match status" value="1"/>
</dbReference>
<evidence type="ECO:0000313" key="10">
    <source>
        <dbReference type="Proteomes" id="UP000191554"/>
    </source>
</evidence>
<comment type="similarity">
    <text evidence="7">Belongs to the binding-protein-dependent transport system permease family.</text>
</comment>
<evidence type="ECO:0000256" key="4">
    <source>
        <dbReference type="ARBA" id="ARBA00022692"/>
    </source>
</evidence>
<dbReference type="PROSITE" id="PS50928">
    <property type="entry name" value="ABC_TM1"/>
    <property type="match status" value="1"/>
</dbReference>
<dbReference type="InterPro" id="IPR000515">
    <property type="entry name" value="MetI-like"/>
</dbReference>
<keyword evidence="9" id="KW-0762">Sugar transport</keyword>
<proteinExistence type="inferred from homology"/>
<dbReference type="Pfam" id="PF00528">
    <property type="entry name" value="BPD_transp_1"/>
    <property type="match status" value="1"/>
</dbReference>
<comment type="subcellular location">
    <subcellularLocation>
        <location evidence="1 7">Cell membrane</location>
        <topology evidence="1 7">Multi-pass membrane protein</topology>
    </subcellularLocation>
</comment>
<dbReference type="OrthoDB" id="384651at2"/>
<keyword evidence="5 7" id="KW-1133">Transmembrane helix</keyword>
<dbReference type="AlphaFoldDB" id="A0A1V4SHL3"/>
<keyword evidence="10" id="KW-1185">Reference proteome</keyword>
<evidence type="ECO:0000256" key="3">
    <source>
        <dbReference type="ARBA" id="ARBA00022475"/>
    </source>
</evidence>
<feature type="transmembrane region" description="Helical" evidence="7">
    <location>
        <begin position="70"/>
        <end position="95"/>
    </location>
</feature>
<evidence type="ECO:0000256" key="7">
    <source>
        <dbReference type="RuleBase" id="RU363032"/>
    </source>
</evidence>
<evidence type="ECO:0000256" key="5">
    <source>
        <dbReference type="ARBA" id="ARBA00022989"/>
    </source>
</evidence>
<feature type="transmembrane region" description="Helical" evidence="7">
    <location>
        <begin position="215"/>
        <end position="239"/>
    </location>
</feature>
<dbReference type="CDD" id="cd06261">
    <property type="entry name" value="TM_PBP2"/>
    <property type="match status" value="1"/>
</dbReference>
<evidence type="ECO:0000256" key="2">
    <source>
        <dbReference type="ARBA" id="ARBA00022448"/>
    </source>
</evidence>
<dbReference type="InterPro" id="IPR035906">
    <property type="entry name" value="MetI-like_sf"/>
</dbReference>